<dbReference type="AlphaFoldDB" id="A0AA88X484"/>
<dbReference type="GO" id="GO:0005737">
    <property type="term" value="C:cytoplasm"/>
    <property type="evidence" value="ECO:0007669"/>
    <property type="project" value="TreeGrafter"/>
</dbReference>
<reference evidence="3" key="1">
    <citation type="submission" date="2022-12" db="EMBL/GenBank/DDBJ databases">
        <title>Draft genome assemblies for two species of Escallonia (Escalloniales).</title>
        <authorList>
            <person name="Chanderbali A."/>
            <person name="Dervinis C."/>
            <person name="Anghel I."/>
            <person name="Soltis D."/>
            <person name="Soltis P."/>
            <person name="Zapata F."/>
        </authorList>
    </citation>
    <scope>NUCLEOTIDE SEQUENCE</scope>
    <source>
        <strain evidence="3">UCBG64.0493</strain>
        <tissue evidence="3">Leaf</tissue>
    </source>
</reference>
<dbReference type="Proteomes" id="UP001188597">
    <property type="component" value="Unassembled WGS sequence"/>
</dbReference>
<dbReference type="GO" id="GO:0043248">
    <property type="term" value="P:proteasome assembly"/>
    <property type="evidence" value="ECO:0007669"/>
    <property type="project" value="InterPro"/>
</dbReference>
<accession>A0AA88X484</accession>
<evidence type="ECO:0000313" key="4">
    <source>
        <dbReference type="Proteomes" id="UP001188597"/>
    </source>
</evidence>
<proteinExistence type="inferred from homology"/>
<protein>
    <submittedName>
        <fullName evidence="3">Uncharacterized protein</fullName>
    </submittedName>
</protein>
<evidence type="ECO:0000256" key="1">
    <source>
        <dbReference type="ARBA" id="ARBA00023186"/>
    </source>
</evidence>
<dbReference type="PANTHER" id="PTHR12828">
    <property type="entry name" value="PROTEASOME MATURATION PROTEIN UMP1"/>
    <property type="match status" value="1"/>
</dbReference>
<gene>
    <name evidence="3" type="ORF">RJ639_027646</name>
</gene>
<dbReference type="Pfam" id="PF05348">
    <property type="entry name" value="UMP1"/>
    <property type="match status" value="1"/>
</dbReference>
<name>A0AA88X484_9ASTE</name>
<comment type="similarity">
    <text evidence="2">Belongs to the POMP/UMP1 family.</text>
</comment>
<dbReference type="EMBL" id="JAVXUP010000077">
    <property type="protein sequence ID" value="KAK3039397.1"/>
    <property type="molecule type" value="Genomic_DNA"/>
</dbReference>
<keyword evidence="4" id="KW-1185">Reference proteome</keyword>
<dbReference type="InterPro" id="IPR008012">
    <property type="entry name" value="Ump1"/>
</dbReference>
<dbReference type="PANTHER" id="PTHR12828:SF3">
    <property type="entry name" value="PROTEASOME MATURATION PROTEIN"/>
    <property type="match status" value="1"/>
</dbReference>
<comment type="caution">
    <text evidence="3">The sequence shown here is derived from an EMBL/GenBank/DDBJ whole genome shotgun (WGS) entry which is preliminary data.</text>
</comment>
<organism evidence="3 4">
    <name type="scientific">Escallonia herrerae</name>
    <dbReference type="NCBI Taxonomy" id="1293975"/>
    <lineage>
        <taxon>Eukaryota</taxon>
        <taxon>Viridiplantae</taxon>
        <taxon>Streptophyta</taxon>
        <taxon>Embryophyta</taxon>
        <taxon>Tracheophyta</taxon>
        <taxon>Spermatophyta</taxon>
        <taxon>Magnoliopsida</taxon>
        <taxon>eudicotyledons</taxon>
        <taxon>Gunneridae</taxon>
        <taxon>Pentapetalae</taxon>
        <taxon>asterids</taxon>
        <taxon>campanulids</taxon>
        <taxon>Escalloniales</taxon>
        <taxon>Escalloniaceae</taxon>
        <taxon>Escallonia</taxon>
    </lineage>
</organism>
<dbReference type="GO" id="GO:0005634">
    <property type="term" value="C:nucleus"/>
    <property type="evidence" value="ECO:0007669"/>
    <property type="project" value="TreeGrafter"/>
</dbReference>
<evidence type="ECO:0000313" key="3">
    <source>
        <dbReference type="EMBL" id="KAK3039397.1"/>
    </source>
</evidence>
<sequence length="158" mass="17289">MEAPKTIEHQIGGMKNDALRFGLHGVKSDIVGSHPLESATHHASSLSTIPFCVPCASVRQEEMKRKVLANTYGSAFPLKMELDRKILSRCAFTMGIHTAFAGEVCFSVIVDIYSIDDLLPALTASCNNRSIREPIIKPEPCIHTITNLISNSKLLKAL</sequence>
<keyword evidence="1" id="KW-0143">Chaperone</keyword>
<evidence type="ECO:0000256" key="2">
    <source>
        <dbReference type="ARBA" id="ARBA00043974"/>
    </source>
</evidence>